<feature type="region of interest" description="Disordered" evidence="1">
    <location>
        <begin position="126"/>
        <end position="152"/>
    </location>
</feature>
<feature type="compositionally biased region" description="Polar residues" evidence="1">
    <location>
        <begin position="200"/>
        <end position="212"/>
    </location>
</feature>
<feature type="compositionally biased region" description="Basic and acidic residues" evidence="1">
    <location>
        <begin position="299"/>
        <end position="308"/>
    </location>
</feature>
<feature type="compositionally biased region" description="Low complexity" evidence="1">
    <location>
        <begin position="455"/>
        <end position="467"/>
    </location>
</feature>
<feature type="region of interest" description="Disordered" evidence="1">
    <location>
        <begin position="673"/>
        <end position="693"/>
    </location>
</feature>
<feature type="compositionally biased region" description="Basic and acidic residues" evidence="1">
    <location>
        <begin position="243"/>
        <end position="254"/>
    </location>
</feature>
<protein>
    <submittedName>
        <fullName evidence="2">Uncharacterized protein</fullName>
    </submittedName>
</protein>
<feature type="compositionally biased region" description="Basic residues" evidence="1">
    <location>
        <begin position="425"/>
        <end position="440"/>
    </location>
</feature>
<feature type="compositionally biased region" description="Polar residues" evidence="1">
    <location>
        <begin position="173"/>
        <end position="184"/>
    </location>
</feature>
<feature type="compositionally biased region" description="Polar residues" evidence="1">
    <location>
        <begin position="75"/>
        <end position="85"/>
    </location>
</feature>
<feature type="region of interest" description="Disordered" evidence="1">
    <location>
        <begin position="172"/>
        <end position="222"/>
    </location>
</feature>
<feature type="region of interest" description="Disordered" evidence="1">
    <location>
        <begin position="242"/>
        <end position="314"/>
    </location>
</feature>
<feature type="compositionally biased region" description="Basic and acidic residues" evidence="1">
    <location>
        <begin position="128"/>
        <end position="138"/>
    </location>
</feature>
<evidence type="ECO:0000313" key="2">
    <source>
        <dbReference type="EMBL" id="KAJ6262475.1"/>
    </source>
</evidence>
<gene>
    <name evidence="2" type="ORF">Dda_3283</name>
</gene>
<accession>A0AAD6J1C0</accession>
<dbReference type="Proteomes" id="UP001221413">
    <property type="component" value="Unassembled WGS sequence"/>
</dbReference>
<feature type="region of interest" description="Disordered" evidence="1">
    <location>
        <begin position="65"/>
        <end position="85"/>
    </location>
</feature>
<reference evidence="2" key="1">
    <citation type="submission" date="2023-01" db="EMBL/GenBank/DDBJ databases">
        <title>The chitinases involved in constricting ring structure development in the nematode-trapping fungus Drechslerella dactyloides.</title>
        <authorList>
            <person name="Wang R."/>
            <person name="Zhang L."/>
            <person name="Tang P."/>
            <person name="Li S."/>
            <person name="Liang L."/>
        </authorList>
    </citation>
    <scope>NUCLEOTIDE SEQUENCE</scope>
    <source>
        <strain evidence="2">YMF1.00031</strain>
    </source>
</reference>
<feature type="compositionally biased region" description="Pro residues" evidence="1">
    <location>
        <begin position="370"/>
        <end position="379"/>
    </location>
</feature>
<name>A0AAD6J1C0_DREDA</name>
<organism evidence="2 3">
    <name type="scientific">Drechslerella dactyloides</name>
    <name type="common">Nematode-trapping fungus</name>
    <name type="synonym">Arthrobotrys dactyloides</name>
    <dbReference type="NCBI Taxonomy" id="74499"/>
    <lineage>
        <taxon>Eukaryota</taxon>
        <taxon>Fungi</taxon>
        <taxon>Dikarya</taxon>
        <taxon>Ascomycota</taxon>
        <taxon>Pezizomycotina</taxon>
        <taxon>Orbiliomycetes</taxon>
        <taxon>Orbiliales</taxon>
        <taxon>Orbiliaceae</taxon>
        <taxon>Drechslerella</taxon>
    </lineage>
</organism>
<evidence type="ECO:0000256" key="1">
    <source>
        <dbReference type="SAM" id="MobiDB-lite"/>
    </source>
</evidence>
<proteinExistence type="predicted"/>
<evidence type="ECO:0000313" key="3">
    <source>
        <dbReference type="Proteomes" id="UP001221413"/>
    </source>
</evidence>
<feature type="region of interest" description="Disordered" evidence="1">
    <location>
        <begin position="366"/>
        <end position="471"/>
    </location>
</feature>
<keyword evidence="3" id="KW-1185">Reference proteome</keyword>
<sequence>MDPGQQQQRRILTPEDVKLAIEASRRLEYAISDENVARRSSLPSSSLDSFHVMSLPTLRIRRSSDDATAPLGTGSVASAQNTQQRRSMLRLGSPFGQRPLRASAPVLGSGNGVYHRADVQRAIRATHRRGDSNVRDPNGEQAQAGENRTGKTVMEVLADRGLLFADVAKTAVPDSSQGDSSGEQPQLHASEPTPSHEDSQAPSTTHQPTAFTTPPPHYRHPGLQTMGIVRAYCMSRTAGPGENVEHLTPIRDDSDSCDSLLSDTPTFPNDVQESLPSLTEERQEDMSSTPGDTIIQAPRQEHAPKTTDDTLQSDSAISDEAGLLSKTAELSLTTNTALTAEISGTSPTSALPQIKDATDSLIARLMMQSPPSPPPPPRSQNPINGNGQPALLRKTENDLPPRPEVSAVNSNHSFMFPGPGAPGKKSGKAGKKGNKGHGHAKTGSLNSIKHNDNGNSRNRSFQSQSQSENGANAFRSTLVQEERYIRRTPSPPPIVKLSVRDKKLLWPIGPFIPWNVWGCPPWEMDSTNFVNVLCTNVGILRLPFSIPFLRLLRSMLKSNHGDHVITFPTMLANAENMAPYWERCYYAQQFLWKNARYFNWKPFEELPQSEWPKVEILLGSDNLKDSKWDVYLRQTDEKRLLFRCVEQKLGEDDKEPKATFFVTVHQTGVNQVQYSDPTTRDPDIPLPPLDGSPDPRILPEYQYTLPNYLCLNESRGLNTHGFVDIGVPAKRLNFHPFGPRNFDQLWYGMAHLQELVCADDNKSLGTLRPDQDPDTVFGKGKAEELKERTTTMMGHGGPKFLTHEEILVMNFHVPSEE</sequence>
<dbReference type="AlphaFoldDB" id="A0AAD6J1C0"/>
<feature type="compositionally biased region" description="Polar residues" evidence="1">
    <location>
        <begin position="264"/>
        <end position="277"/>
    </location>
</feature>
<comment type="caution">
    <text evidence="2">The sequence shown here is derived from an EMBL/GenBank/DDBJ whole genome shotgun (WGS) entry which is preliminary data.</text>
</comment>
<dbReference type="EMBL" id="JAQGDS010000003">
    <property type="protein sequence ID" value="KAJ6262475.1"/>
    <property type="molecule type" value="Genomic_DNA"/>
</dbReference>